<evidence type="ECO:0000313" key="2">
    <source>
        <dbReference type="EMBL" id="AIQ59612.1"/>
    </source>
</evidence>
<dbReference type="Proteomes" id="UP000029518">
    <property type="component" value="Chromosome"/>
</dbReference>
<dbReference type="AlphaFoldDB" id="A0A089LFG5"/>
<feature type="compositionally biased region" description="Basic and acidic residues" evidence="1">
    <location>
        <begin position="11"/>
        <end position="35"/>
    </location>
</feature>
<name>A0A089LFG5_PAEBO</name>
<protein>
    <submittedName>
        <fullName evidence="2">Uncharacterized protein</fullName>
    </submittedName>
</protein>
<feature type="region of interest" description="Disordered" evidence="1">
    <location>
        <begin position="1"/>
        <end position="58"/>
    </location>
</feature>
<dbReference type="HOGENOM" id="CLU_2396816_0_0_9"/>
<gene>
    <name evidence="2" type="ORF">PBOR_23655</name>
</gene>
<keyword evidence="3" id="KW-1185">Reference proteome</keyword>
<evidence type="ECO:0000256" key="1">
    <source>
        <dbReference type="SAM" id="MobiDB-lite"/>
    </source>
</evidence>
<sequence>MRSRSAPEFAESGREAEMRGRSAPEFAESGRETGMRGRSAPESAASGNEEQKCPSFRRIGLTTSKKSILLIKKKQQPLPESLIPRQEGCCFLS</sequence>
<accession>A0A089LFG5</accession>
<reference evidence="2" key="1">
    <citation type="submission" date="2014-08" db="EMBL/GenBank/DDBJ databases">
        <title>Comparative genomics of the Paenibacillus odorifer group.</title>
        <authorList>
            <person name="den Bakker H.C."/>
            <person name="Tsai Y.-C.Y.-C."/>
            <person name="Martin N."/>
            <person name="Korlach J."/>
            <person name="Wiedmann M."/>
        </authorList>
    </citation>
    <scope>NUCLEOTIDE SEQUENCE [LARGE SCALE GENOMIC DNA]</scope>
    <source>
        <strain evidence="2">DSM 13188</strain>
    </source>
</reference>
<evidence type="ECO:0000313" key="3">
    <source>
        <dbReference type="Proteomes" id="UP000029518"/>
    </source>
</evidence>
<dbReference type="EMBL" id="CP009285">
    <property type="protein sequence ID" value="AIQ59612.1"/>
    <property type="molecule type" value="Genomic_DNA"/>
</dbReference>
<organism evidence="2 3">
    <name type="scientific">Paenibacillus borealis</name>
    <dbReference type="NCBI Taxonomy" id="160799"/>
    <lineage>
        <taxon>Bacteria</taxon>
        <taxon>Bacillati</taxon>
        <taxon>Bacillota</taxon>
        <taxon>Bacilli</taxon>
        <taxon>Bacillales</taxon>
        <taxon>Paenibacillaceae</taxon>
        <taxon>Paenibacillus</taxon>
    </lineage>
</organism>
<proteinExistence type="predicted"/>
<dbReference type="KEGG" id="pbd:PBOR_23655"/>